<evidence type="ECO:0000256" key="1">
    <source>
        <dbReference type="SAM" id="MobiDB-lite"/>
    </source>
</evidence>
<evidence type="ECO:0000313" key="2">
    <source>
        <dbReference type="EMBL" id="BBU24306.1"/>
    </source>
</evidence>
<reference evidence="2 3" key="1">
    <citation type="submission" date="2019-12" db="EMBL/GenBank/DDBJ databases">
        <title>Complete genome sequence of Mycolicibacterium xenopi str. JCM15661T.</title>
        <authorList>
            <person name="Yoshida M."/>
            <person name="Fukano H."/>
            <person name="Asakura T."/>
            <person name="Hoshino Y."/>
        </authorList>
    </citation>
    <scope>NUCLEOTIDE SEQUENCE [LARGE SCALE GENOMIC DNA]</scope>
    <source>
        <strain evidence="2 3">JCM 15661T</strain>
    </source>
</reference>
<evidence type="ECO:0000313" key="3">
    <source>
        <dbReference type="Proteomes" id="UP000464624"/>
    </source>
</evidence>
<proteinExistence type="predicted"/>
<name>A0AAD1M3C5_MYCXE</name>
<dbReference type="RefSeq" id="WP_232061657.1">
    <property type="nucleotide sequence ID" value="NZ_AP022314.1"/>
</dbReference>
<protein>
    <submittedName>
        <fullName evidence="2">Uncharacterized protein</fullName>
    </submittedName>
</protein>
<gene>
    <name evidence="2" type="ORF">MYXE_40960</name>
</gene>
<accession>A0AAD1M3C5</accession>
<sequence length="234" mass="25594">MPGRPRYSPARPGPVAHSLARYITERYDIEISPAQAQALFSYNNEWQRWRNQPGGEAEQEKYARDAHRSTTNATHAAEAADKPTRRQVRPGANGRNADPAFLRAKLARVREPHVAPLNQLADEIADAKGLPRGHVPYVDPVCSGVHARALVLLENPSTRTAAGTGSGLLSLDNDDRTARNLREAYDRHHIDWSQIVGRERRTLLASSIPTVAPPALNAARAPRGCASLSAVART</sequence>
<dbReference type="EMBL" id="AP022314">
    <property type="protein sequence ID" value="BBU24306.1"/>
    <property type="molecule type" value="Genomic_DNA"/>
</dbReference>
<dbReference type="AlphaFoldDB" id="A0AAD1M3C5"/>
<dbReference type="KEGG" id="mxe:MYXE_40960"/>
<organism evidence="2 3">
    <name type="scientific">Mycobacterium xenopi</name>
    <dbReference type="NCBI Taxonomy" id="1789"/>
    <lineage>
        <taxon>Bacteria</taxon>
        <taxon>Bacillati</taxon>
        <taxon>Actinomycetota</taxon>
        <taxon>Actinomycetes</taxon>
        <taxon>Mycobacteriales</taxon>
        <taxon>Mycobacteriaceae</taxon>
        <taxon>Mycobacterium</taxon>
    </lineage>
</organism>
<feature type="region of interest" description="Disordered" evidence="1">
    <location>
        <begin position="52"/>
        <end position="98"/>
    </location>
</feature>
<dbReference type="Proteomes" id="UP000464624">
    <property type="component" value="Chromosome"/>
</dbReference>
<feature type="compositionally biased region" description="Basic and acidic residues" evidence="1">
    <location>
        <begin position="58"/>
        <end position="68"/>
    </location>
</feature>